<name>A0A7G9YMY5_9EURY</name>
<feature type="transmembrane region" description="Helical" evidence="1">
    <location>
        <begin position="12"/>
        <end position="33"/>
    </location>
</feature>
<keyword evidence="1" id="KW-1133">Transmembrane helix</keyword>
<keyword evidence="1" id="KW-0812">Transmembrane</keyword>
<gene>
    <name evidence="2" type="ORF">ICHGDBFH_00024</name>
</gene>
<sequence>MLSHPAIYRLQKYYLTTAILYVLFYIGLVIAVWQGPYGFNYILIVWLTALAFYPLLMFFCSFFQVRTLLRNIKQSHLETVNYEVQQALEKVMNGHSLEETERLEKVMSIQNKIQNMEKGSITTETVITFLATLVIAIVQIVISVHYA</sequence>
<dbReference type="AlphaFoldDB" id="A0A7G9YMY5"/>
<dbReference type="EMBL" id="MT631378">
    <property type="protein sequence ID" value="QNO49369.1"/>
    <property type="molecule type" value="Genomic_DNA"/>
</dbReference>
<protein>
    <submittedName>
        <fullName evidence="2">Uncharacterized protein</fullName>
    </submittedName>
</protein>
<evidence type="ECO:0000313" key="2">
    <source>
        <dbReference type="EMBL" id="QNO49369.1"/>
    </source>
</evidence>
<organism evidence="2">
    <name type="scientific">Candidatus Methanogaster sp. ANME-2c ERB4</name>
    <dbReference type="NCBI Taxonomy" id="2759911"/>
    <lineage>
        <taxon>Archaea</taxon>
        <taxon>Methanobacteriati</taxon>
        <taxon>Methanobacteriota</taxon>
        <taxon>Stenosarchaea group</taxon>
        <taxon>Methanomicrobia</taxon>
        <taxon>Methanosarcinales</taxon>
        <taxon>ANME-2 cluster</taxon>
        <taxon>Candidatus Methanogasteraceae</taxon>
        <taxon>Candidatus Methanogaster</taxon>
    </lineage>
</organism>
<accession>A0A7G9YMY5</accession>
<feature type="transmembrane region" description="Helical" evidence="1">
    <location>
        <begin position="126"/>
        <end position="146"/>
    </location>
</feature>
<evidence type="ECO:0000256" key="1">
    <source>
        <dbReference type="SAM" id="Phobius"/>
    </source>
</evidence>
<feature type="transmembrane region" description="Helical" evidence="1">
    <location>
        <begin position="39"/>
        <end position="63"/>
    </location>
</feature>
<reference evidence="2" key="1">
    <citation type="submission" date="2020-06" db="EMBL/GenBank/DDBJ databases">
        <title>Unique genomic features of the anaerobic methanotrophic archaea.</title>
        <authorList>
            <person name="Chadwick G.L."/>
            <person name="Skennerton C.T."/>
            <person name="Laso-Perez R."/>
            <person name="Leu A.O."/>
            <person name="Speth D.R."/>
            <person name="Yu H."/>
            <person name="Morgan-Lang C."/>
            <person name="Hatzenpichler R."/>
            <person name="Goudeau D."/>
            <person name="Malmstrom R."/>
            <person name="Brazelton W.J."/>
            <person name="Woyke T."/>
            <person name="Hallam S.J."/>
            <person name="Tyson G.W."/>
            <person name="Wegener G."/>
            <person name="Boetius A."/>
            <person name="Orphan V."/>
        </authorList>
    </citation>
    <scope>NUCLEOTIDE SEQUENCE</scope>
</reference>
<keyword evidence="1" id="KW-0472">Membrane</keyword>
<proteinExistence type="predicted"/>